<reference evidence="2" key="1">
    <citation type="submission" date="2019-02" db="EMBL/GenBank/DDBJ databases">
        <title>Deep-cultivation of Planctomycetes and their phenomic and genomic characterization uncovers novel biology.</title>
        <authorList>
            <person name="Wiegand S."/>
            <person name="Jogler M."/>
            <person name="Boedeker C."/>
            <person name="Pinto D."/>
            <person name="Vollmers J."/>
            <person name="Rivas-Marin E."/>
            <person name="Kohn T."/>
            <person name="Peeters S.H."/>
            <person name="Heuer A."/>
            <person name="Rast P."/>
            <person name="Oberbeckmann S."/>
            <person name="Bunk B."/>
            <person name="Jeske O."/>
            <person name="Meyerdierks A."/>
            <person name="Storesund J.E."/>
            <person name="Kallscheuer N."/>
            <person name="Luecker S."/>
            <person name="Lage O.M."/>
            <person name="Pohl T."/>
            <person name="Merkel B.J."/>
            <person name="Hornburger P."/>
            <person name="Mueller R.-W."/>
            <person name="Bruemmer F."/>
            <person name="Labrenz M."/>
            <person name="Spormann A.M."/>
            <person name="Op den Camp H."/>
            <person name="Overmann J."/>
            <person name="Amann R."/>
            <person name="Jetten M.S.M."/>
            <person name="Mascher T."/>
            <person name="Medema M.H."/>
            <person name="Devos D.P."/>
            <person name="Kaster A.-K."/>
            <person name="Ovreas L."/>
            <person name="Rohde M."/>
            <person name="Galperin M.Y."/>
            <person name="Jogler C."/>
        </authorList>
    </citation>
    <scope>NUCLEOTIDE SEQUENCE [LARGE SCALE GENOMIC DNA]</scope>
    <source>
        <strain evidence="2">Pan97</strain>
    </source>
</reference>
<dbReference type="KEGG" id="bvo:Pan97_47870"/>
<dbReference type="EMBL" id="CP036289">
    <property type="protein sequence ID" value="QDU77713.1"/>
    <property type="molecule type" value="Genomic_DNA"/>
</dbReference>
<organism evidence="1 2">
    <name type="scientific">Bremerella volcania</name>
    <dbReference type="NCBI Taxonomy" id="2527984"/>
    <lineage>
        <taxon>Bacteria</taxon>
        <taxon>Pseudomonadati</taxon>
        <taxon>Planctomycetota</taxon>
        <taxon>Planctomycetia</taxon>
        <taxon>Pirellulales</taxon>
        <taxon>Pirellulaceae</taxon>
        <taxon>Bremerella</taxon>
    </lineage>
</organism>
<protein>
    <submittedName>
        <fullName evidence="1">Uncharacterized protein</fullName>
    </submittedName>
</protein>
<dbReference type="Proteomes" id="UP000318626">
    <property type="component" value="Chromosome"/>
</dbReference>
<evidence type="ECO:0000313" key="2">
    <source>
        <dbReference type="Proteomes" id="UP000318626"/>
    </source>
</evidence>
<sequence>MVLAIFATWSYLTLGGRSQVPINEEKLAEEVRERIAKNAPEIESEVKSVVAELAPPLGIAISQQFKEDRDRYINTLRTEGGKFAENADDIFIDALKAEYGDFLRAHRQVLADEFPDHADEESLDRLIAEFEKVGGRLIDRYRVKQFAEQAQRTQASWENIQPLETPEPGEPSLETQLRDYAVDWSVLAFTQEAEEAVLD</sequence>
<proteinExistence type="predicted"/>
<keyword evidence="2" id="KW-1185">Reference proteome</keyword>
<gene>
    <name evidence="1" type="ORF">Pan97_47870</name>
</gene>
<evidence type="ECO:0000313" key="1">
    <source>
        <dbReference type="EMBL" id="QDU77713.1"/>
    </source>
</evidence>
<dbReference type="AlphaFoldDB" id="A0A518CEQ9"/>
<accession>A0A518CEQ9</accession>
<name>A0A518CEQ9_9BACT</name>